<dbReference type="EC" id="1.6.5.2" evidence="2"/>
<dbReference type="AlphaFoldDB" id="A0A0N0GLM4"/>
<sequence length="291" mass="30192">MSATQQRILVTGASGQLGRLTIAELLKRVPASQIIALVRKPEAAEDFKAQGVETRIGDYTDSASLEKAFAGVDRVLLISSNELGQRATQHKNVVNAAKAAGVKLVAYTSVLHADTSLLGLAEEHRQTEAALKASGVPYVFLRNGWYLENQVGGAANAVAHGAVLGVAGEGKISAAARADYAAAAAVVLTSSDDQAGKVYELAGDSSYTGPQLAAEIARQSGKPVNYVHLDEAGYKKALIDVGLPEVVADLLADSDNGASKNTLFNEDKQLSKLIGRPTATLSDAVAAALGQ</sequence>
<comment type="caution">
    <text evidence="2">The sequence shown here is derived from an EMBL/GenBank/DDBJ whole genome shotgun (WGS) entry which is preliminary data.</text>
</comment>
<dbReference type="EMBL" id="LAQT01000030">
    <property type="protein sequence ID" value="KPC50248.1"/>
    <property type="molecule type" value="Genomic_DNA"/>
</dbReference>
<organism evidence="2 3">
    <name type="scientific">Amantichitinum ursilacus</name>
    <dbReference type="NCBI Taxonomy" id="857265"/>
    <lineage>
        <taxon>Bacteria</taxon>
        <taxon>Pseudomonadati</taxon>
        <taxon>Pseudomonadota</taxon>
        <taxon>Betaproteobacteria</taxon>
        <taxon>Neisseriales</taxon>
        <taxon>Chitinibacteraceae</taxon>
        <taxon>Amantichitinum</taxon>
    </lineage>
</organism>
<keyword evidence="3" id="KW-1185">Reference proteome</keyword>
<dbReference type="PATRIC" id="fig|857265.3.peg.3641"/>
<dbReference type="PANTHER" id="PTHR47129">
    <property type="entry name" value="QUINONE OXIDOREDUCTASE 2"/>
    <property type="match status" value="1"/>
</dbReference>
<dbReference type="SUPFAM" id="SSF51735">
    <property type="entry name" value="NAD(P)-binding Rossmann-fold domains"/>
    <property type="match status" value="1"/>
</dbReference>
<proteinExistence type="predicted"/>
<dbReference type="RefSeq" id="WP_053939154.1">
    <property type="nucleotide sequence ID" value="NZ_LAQT01000030.1"/>
</dbReference>
<reference evidence="2 3" key="1">
    <citation type="submission" date="2015-07" db="EMBL/GenBank/DDBJ databases">
        <title>Draft genome sequence of the Amantichitinum ursilacus IGB-41, a new chitin-degrading bacterium.</title>
        <authorList>
            <person name="Kirstahler P."/>
            <person name="Guenther M."/>
            <person name="Grumaz C."/>
            <person name="Rupp S."/>
            <person name="Zibek S."/>
            <person name="Sohn K."/>
        </authorList>
    </citation>
    <scope>NUCLEOTIDE SEQUENCE [LARGE SCALE GENOMIC DNA]</scope>
    <source>
        <strain evidence="2 3">IGB-41</strain>
    </source>
</reference>
<dbReference type="STRING" id="857265.WG78_17765"/>
<evidence type="ECO:0000313" key="2">
    <source>
        <dbReference type="EMBL" id="KPC50248.1"/>
    </source>
</evidence>
<dbReference type="CDD" id="cd05269">
    <property type="entry name" value="TMR_SDR_a"/>
    <property type="match status" value="1"/>
</dbReference>
<dbReference type="PANTHER" id="PTHR47129:SF1">
    <property type="entry name" value="NMRA-LIKE DOMAIN-CONTAINING PROTEIN"/>
    <property type="match status" value="1"/>
</dbReference>
<keyword evidence="2" id="KW-0560">Oxidoreductase</keyword>
<feature type="domain" description="NmrA-like" evidence="1">
    <location>
        <begin position="5"/>
        <end position="262"/>
    </location>
</feature>
<gene>
    <name evidence="2" type="primary">qorB</name>
    <name evidence="2" type="ORF">WG78_17765</name>
</gene>
<dbReference type="InterPro" id="IPR036291">
    <property type="entry name" value="NAD(P)-bd_dom_sf"/>
</dbReference>
<dbReference type="Pfam" id="PF05368">
    <property type="entry name" value="NmrA"/>
    <property type="match status" value="1"/>
</dbReference>
<accession>A0A0N0GLM4</accession>
<dbReference type="Proteomes" id="UP000037939">
    <property type="component" value="Unassembled WGS sequence"/>
</dbReference>
<name>A0A0N0GLM4_9NEIS</name>
<dbReference type="InterPro" id="IPR052718">
    <property type="entry name" value="NmrA-type_oxidoreductase"/>
</dbReference>
<dbReference type="Gene3D" id="3.40.50.720">
    <property type="entry name" value="NAD(P)-binding Rossmann-like Domain"/>
    <property type="match status" value="1"/>
</dbReference>
<dbReference type="InterPro" id="IPR008030">
    <property type="entry name" value="NmrA-like"/>
</dbReference>
<evidence type="ECO:0000313" key="3">
    <source>
        <dbReference type="Proteomes" id="UP000037939"/>
    </source>
</evidence>
<protein>
    <submittedName>
        <fullName evidence="2">Quinone oxidoreductase 2</fullName>
        <ecNumber evidence="2">1.6.5.2</ecNumber>
    </submittedName>
</protein>
<dbReference type="Gene3D" id="3.90.25.10">
    <property type="entry name" value="UDP-galactose 4-epimerase, domain 1"/>
    <property type="match status" value="1"/>
</dbReference>
<evidence type="ECO:0000259" key="1">
    <source>
        <dbReference type="Pfam" id="PF05368"/>
    </source>
</evidence>
<dbReference type="OrthoDB" id="5510591at2"/>
<dbReference type="GO" id="GO:0003955">
    <property type="term" value="F:NAD(P)H dehydrogenase (quinone) activity"/>
    <property type="evidence" value="ECO:0007669"/>
    <property type="project" value="UniProtKB-EC"/>
</dbReference>